<dbReference type="AlphaFoldDB" id="A0A256EYG9"/>
<dbReference type="EMBL" id="NNRL01000169">
    <property type="protein sequence ID" value="OYR07583.1"/>
    <property type="molecule type" value="Genomic_DNA"/>
</dbReference>
<comment type="caution">
    <text evidence="1">The sequence shown here is derived from an EMBL/GenBank/DDBJ whole genome shotgun (WGS) entry which is preliminary data.</text>
</comment>
<name>A0A256EYG9_9HYPH</name>
<evidence type="ECO:0000313" key="1">
    <source>
        <dbReference type="EMBL" id="OYR07583.1"/>
    </source>
</evidence>
<dbReference type="Proteomes" id="UP000216478">
    <property type="component" value="Unassembled WGS sequence"/>
</dbReference>
<keyword evidence="2" id="KW-1185">Reference proteome</keyword>
<accession>A0A256EYG9</accession>
<gene>
    <name evidence="1" type="ORF">CEV33_3699</name>
</gene>
<organism evidence="1 2">
    <name type="scientific">Brucella grignonensis</name>
    <dbReference type="NCBI Taxonomy" id="94627"/>
    <lineage>
        <taxon>Bacteria</taxon>
        <taxon>Pseudomonadati</taxon>
        <taxon>Pseudomonadota</taxon>
        <taxon>Alphaproteobacteria</taxon>
        <taxon>Hyphomicrobiales</taxon>
        <taxon>Brucellaceae</taxon>
        <taxon>Brucella/Ochrobactrum group</taxon>
        <taxon>Brucella</taxon>
    </lineage>
</organism>
<evidence type="ECO:0000313" key="2">
    <source>
        <dbReference type="Proteomes" id="UP000216478"/>
    </source>
</evidence>
<reference evidence="1 2" key="1">
    <citation type="submission" date="2017-07" db="EMBL/GenBank/DDBJ databases">
        <title>Phylogenetic study on the rhizospheric bacterium Ochrobactrum sp. A44.</title>
        <authorList>
            <person name="Krzyzanowska D.M."/>
            <person name="Ossowicki A."/>
            <person name="Rajewska M."/>
            <person name="Maciag T."/>
            <person name="Kaczynski Z."/>
            <person name="Czerwicka M."/>
            <person name="Jafra S."/>
        </authorList>
    </citation>
    <scope>NUCLEOTIDE SEQUENCE [LARGE SCALE GENOMIC DNA]</scope>
    <source>
        <strain evidence="1 2">OgA9a</strain>
    </source>
</reference>
<protein>
    <submittedName>
        <fullName evidence="1">Uncharacterized protein</fullName>
    </submittedName>
</protein>
<proteinExistence type="predicted"/>
<sequence length="37" mass="4575">MIQEKQEMLWFMQSLNEHFLKNARSAFRDETHFKISC</sequence>